<accession>A0A0F3ILQ6</accession>
<sequence length="384" mass="43139">MPYWRLSSFYFFYFAALGSFTPYWSLYLKNTGFNNVEIGEQFALLVGVRILASNFWGCIADHTERRLLIIRTTSLISALIFASFMWAKGYLWFAGITVALSFFWNAGLPQFETVTLLHLKEEPQRYSKIRLWGSIGFIVAVSSVGEAIDRFSSAVLPMAITALLALTGFSALFVPNAQSTQHDAEPVGFLRLLFKTEVLMFLLVGMLVQIAHTPYYVFYSIYLKQQHYAGSIIGGLWALGIIAEILLFLVMKRLQTRFSMRSIFLASLLLSIVRWLLIGFFPDNLYLLLSAQLLHAATFGGVHVASIHFVRMYFGKLHQGKGQALYASLCFGLGGMIGSFYGGYFWDKAGADFVFSIGACACTLALLLSFIWIGRNPHRFNAFS</sequence>
<feature type="transmembrane region" description="Helical" evidence="8">
    <location>
        <begin position="198"/>
        <end position="222"/>
    </location>
</feature>
<feature type="domain" description="Major facilitator superfamily (MFS) profile" evidence="9">
    <location>
        <begin position="198"/>
        <end position="384"/>
    </location>
</feature>
<reference evidence="10 11" key="2">
    <citation type="journal article" date="2016" name="Microb. Ecol.">
        <title>Genome Characteristics of a Novel Type I Methanotroph (Sn10-6) Isolated from a Flooded Indian Rice Field.</title>
        <authorList>
            <person name="Rahalkar M.C."/>
            <person name="Pandit P.S."/>
            <person name="Dhakephalkar P.K."/>
            <person name="Pore S."/>
            <person name="Arora P."/>
            <person name="Kapse N."/>
        </authorList>
    </citation>
    <scope>NUCLEOTIDE SEQUENCE [LARGE SCALE GENOMIC DNA]</scope>
    <source>
        <strain evidence="10 11">Sn10-6</strain>
    </source>
</reference>
<comment type="caution">
    <text evidence="10">The sequence shown here is derived from an EMBL/GenBank/DDBJ whole genome shotgun (WGS) entry which is preliminary data.</text>
</comment>
<evidence type="ECO:0000256" key="5">
    <source>
        <dbReference type="ARBA" id="ARBA00022692"/>
    </source>
</evidence>
<feature type="transmembrane region" description="Helical" evidence="8">
    <location>
        <begin position="293"/>
        <end position="314"/>
    </location>
</feature>
<dbReference type="InterPro" id="IPR026032">
    <property type="entry name" value="HcaT-like"/>
</dbReference>
<protein>
    <submittedName>
        <fullName evidence="10">MFS transporter</fullName>
    </submittedName>
</protein>
<feature type="transmembrane region" description="Helical" evidence="8">
    <location>
        <begin position="7"/>
        <end position="26"/>
    </location>
</feature>
<feature type="transmembrane region" description="Helical" evidence="8">
    <location>
        <begin position="326"/>
        <end position="347"/>
    </location>
</feature>
<keyword evidence="7 8" id="KW-0472">Membrane</keyword>
<gene>
    <name evidence="10" type="ORF">VZ94_03075</name>
</gene>
<feature type="transmembrane region" description="Helical" evidence="8">
    <location>
        <begin position="129"/>
        <end position="148"/>
    </location>
</feature>
<comment type="subcellular location">
    <subcellularLocation>
        <location evidence="1">Cell inner membrane</location>
        <topology evidence="1">Multi-pass membrane protein</topology>
    </subcellularLocation>
</comment>
<evidence type="ECO:0000256" key="8">
    <source>
        <dbReference type="SAM" id="Phobius"/>
    </source>
</evidence>
<dbReference type="PIRSF" id="PIRSF004925">
    <property type="entry name" value="HcaT"/>
    <property type="match status" value="1"/>
</dbReference>
<evidence type="ECO:0000256" key="2">
    <source>
        <dbReference type="ARBA" id="ARBA00022448"/>
    </source>
</evidence>
<reference evidence="11" key="1">
    <citation type="submission" date="2015-03" db="EMBL/GenBank/DDBJ databases">
        <title>Draft genome sequence of a novel methanotroph (Sn10-6) isolated from flooded ricefield rhizosphere in India.</title>
        <authorList>
            <person name="Pandit P.S."/>
            <person name="Pore S.D."/>
            <person name="Arora P."/>
            <person name="Kapse N.G."/>
            <person name="Dhakephalkar P.K."/>
            <person name="Rahalkar M.C."/>
        </authorList>
    </citation>
    <scope>NUCLEOTIDE SEQUENCE [LARGE SCALE GENOMIC DNA]</scope>
    <source>
        <strain evidence="11">Sn10-6</strain>
    </source>
</reference>
<evidence type="ECO:0000313" key="10">
    <source>
        <dbReference type="EMBL" id="KJV07685.1"/>
    </source>
</evidence>
<keyword evidence="4" id="KW-0997">Cell inner membrane</keyword>
<feature type="transmembrane region" description="Helical" evidence="8">
    <location>
        <begin position="90"/>
        <end position="108"/>
    </location>
</feature>
<name>A0A0F3ILQ6_9GAMM</name>
<organism evidence="10 11">
    <name type="scientific">Methylocucumis oryzae</name>
    <dbReference type="NCBI Taxonomy" id="1632867"/>
    <lineage>
        <taxon>Bacteria</taxon>
        <taxon>Pseudomonadati</taxon>
        <taxon>Pseudomonadota</taxon>
        <taxon>Gammaproteobacteria</taxon>
        <taxon>Methylococcales</taxon>
        <taxon>Methylococcaceae</taxon>
        <taxon>Methylocucumis</taxon>
    </lineage>
</organism>
<dbReference type="PANTHER" id="PTHR23522">
    <property type="entry name" value="BLL5896 PROTEIN"/>
    <property type="match status" value="1"/>
</dbReference>
<dbReference type="AlphaFoldDB" id="A0A0F3ILQ6"/>
<keyword evidence="2" id="KW-0813">Transport</keyword>
<feature type="transmembrane region" description="Helical" evidence="8">
    <location>
        <begin position="263"/>
        <end position="281"/>
    </location>
</feature>
<proteinExistence type="predicted"/>
<evidence type="ECO:0000256" key="1">
    <source>
        <dbReference type="ARBA" id="ARBA00004429"/>
    </source>
</evidence>
<dbReference type="InterPro" id="IPR036259">
    <property type="entry name" value="MFS_trans_sf"/>
</dbReference>
<keyword evidence="6 8" id="KW-1133">Transmembrane helix</keyword>
<dbReference type="GO" id="GO:0005886">
    <property type="term" value="C:plasma membrane"/>
    <property type="evidence" value="ECO:0007669"/>
    <property type="project" value="UniProtKB-SubCell"/>
</dbReference>
<feature type="transmembrane region" description="Helical" evidence="8">
    <location>
        <begin position="38"/>
        <end position="56"/>
    </location>
</feature>
<dbReference type="InterPro" id="IPR024989">
    <property type="entry name" value="MFS_assoc_dom"/>
</dbReference>
<evidence type="ECO:0000313" key="11">
    <source>
        <dbReference type="Proteomes" id="UP000033684"/>
    </source>
</evidence>
<dbReference type="InterPro" id="IPR020846">
    <property type="entry name" value="MFS_dom"/>
</dbReference>
<dbReference type="Proteomes" id="UP000033684">
    <property type="component" value="Unassembled WGS sequence"/>
</dbReference>
<evidence type="ECO:0000256" key="7">
    <source>
        <dbReference type="ARBA" id="ARBA00023136"/>
    </source>
</evidence>
<feature type="transmembrane region" description="Helical" evidence="8">
    <location>
        <begin position="228"/>
        <end position="251"/>
    </location>
</feature>
<keyword evidence="11" id="KW-1185">Reference proteome</keyword>
<dbReference type="Gene3D" id="1.20.1250.20">
    <property type="entry name" value="MFS general substrate transporter like domains"/>
    <property type="match status" value="2"/>
</dbReference>
<feature type="transmembrane region" description="Helical" evidence="8">
    <location>
        <begin position="154"/>
        <end position="177"/>
    </location>
</feature>
<dbReference type="GO" id="GO:0015528">
    <property type="term" value="F:lactose:proton symporter activity"/>
    <property type="evidence" value="ECO:0007669"/>
    <property type="project" value="TreeGrafter"/>
</dbReference>
<dbReference type="SUPFAM" id="SSF103473">
    <property type="entry name" value="MFS general substrate transporter"/>
    <property type="match status" value="1"/>
</dbReference>
<dbReference type="PATRIC" id="fig|1632867.3.peg.2608"/>
<dbReference type="NCBIfam" id="NF037955">
    <property type="entry name" value="mfs"/>
    <property type="match status" value="1"/>
</dbReference>
<keyword evidence="3" id="KW-1003">Cell membrane</keyword>
<dbReference type="EMBL" id="LAJX01000022">
    <property type="protein sequence ID" value="KJV07685.1"/>
    <property type="molecule type" value="Genomic_DNA"/>
</dbReference>
<dbReference type="GO" id="GO:0030395">
    <property type="term" value="F:lactose binding"/>
    <property type="evidence" value="ECO:0007669"/>
    <property type="project" value="TreeGrafter"/>
</dbReference>
<feature type="transmembrane region" description="Helical" evidence="8">
    <location>
        <begin position="68"/>
        <end position="84"/>
    </location>
</feature>
<dbReference type="PROSITE" id="PS50850">
    <property type="entry name" value="MFS"/>
    <property type="match status" value="1"/>
</dbReference>
<evidence type="ECO:0000256" key="3">
    <source>
        <dbReference type="ARBA" id="ARBA00022475"/>
    </source>
</evidence>
<dbReference type="PANTHER" id="PTHR23522:SF10">
    <property type="entry name" value="3-PHENYLPROPIONIC ACID TRANSPORTER-RELATED"/>
    <property type="match status" value="1"/>
</dbReference>
<evidence type="ECO:0000256" key="4">
    <source>
        <dbReference type="ARBA" id="ARBA00022519"/>
    </source>
</evidence>
<keyword evidence="5 8" id="KW-0812">Transmembrane</keyword>
<dbReference type="Pfam" id="PF12832">
    <property type="entry name" value="MFS_1_like"/>
    <property type="match status" value="1"/>
</dbReference>
<evidence type="ECO:0000259" key="9">
    <source>
        <dbReference type="PROSITE" id="PS50850"/>
    </source>
</evidence>
<evidence type="ECO:0000256" key="6">
    <source>
        <dbReference type="ARBA" id="ARBA00022989"/>
    </source>
</evidence>
<feature type="transmembrane region" description="Helical" evidence="8">
    <location>
        <begin position="353"/>
        <end position="374"/>
    </location>
</feature>